<feature type="transmembrane region" description="Helical" evidence="6">
    <location>
        <begin position="277"/>
        <end position="299"/>
    </location>
</feature>
<dbReference type="FunFam" id="1.20.1250.20:FF:000011">
    <property type="entry name" value="MFS multidrug transporter, putative"/>
    <property type="match status" value="1"/>
</dbReference>
<dbReference type="CDD" id="cd17323">
    <property type="entry name" value="MFS_Tpo1_MDR_like"/>
    <property type="match status" value="1"/>
</dbReference>
<evidence type="ECO:0000256" key="1">
    <source>
        <dbReference type="ARBA" id="ARBA00004141"/>
    </source>
</evidence>
<organism evidence="8 9">
    <name type="scientific">Talaromyces marneffei (strain ATCC 18224 / CBS 334.59 / QM 7333)</name>
    <name type="common">Penicillium marneffei</name>
    <dbReference type="NCBI Taxonomy" id="441960"/>
    <lineage>
        <taxon>Eukaryota</taxon>
        <taxon>Fungi</taxon>
        <taxon>Dikarya</taxon>
        <taxon>Ascomycota</taxon>
        <taxon>Pezizomycotina</taxon>
        <taxon>Eurotiomycetes</taxon>
        <taxon>Eurotiomycetidae</taxon>
        <taxon>Eurotiales</taxon>
        <taxon>Trichocomaceae</taxon>
        <taxon>Talaromyces</taxon>
        <taxon>Talaromyces sect. Talaromyces</taxon>
    </lineage>
</organism>
<dbReference type="GO" id="GO:0022857">
    <property type="term" value="F:transmembrane transporter activity"/>
    <property type="evidence" value="ECO:0007669"/>
    <property type="project" value="InterPro"/>
</dbReference>
<feature type="transmembrane region" description="Helical" evidence="6">
    <location>
        <begin position="163"/>
        <end position="182"/>
    </location>
</feature>
<evidence type="ECO:0000259" key="7">
    <source>
        <dbReference type="PROSITE" id="PS50850"/>
    </source>
</evidence>
<evidence type="ECO:0000313" key="8">
    <source>
        <dbReference type="EMBL" id="EEA24842.1"/>
    </source>
</evidence>
<feature type="region of interest" description="Disordered" evidence="5">
    <location>
        <begin position="52"/>
        <end position="117"/>
    </location>
</feature>
<proteinExistence type="predicted"/>
<evidence type="ECO:0000256" key="5">
    <source>
        <dbReference type="SAM" id="MobiDB-lite"/>
    </source>
</evidence>
<evidence type="ECO:0000256" key="6">
    <source>
        <dbReference type="SAM" id="Phobius"/>
    </source>
</evidence>
<dbReference type="GO" id="GO:0016020">
    <property type="term" value="C:membrane"/>
    <property type="evidence" value="ECO:0007669"/>
    <property type="project" value="UniProtKB-SubCell"/>
</dbReference>
<dbReference type="InterPro" id="IPR036259">
    <property type="entry name" value="MFS_trans_sf"/>
</dbReference>
<feature type="transmembrane region" description="Helical" evidence="6">
    <location>
        <begin position="189"/>
        <end position="210"/>
    </location>
</feature>
<evidence type="ECO:0000256" key="2">
    <source>
        <dbReference type="ARBA" id="ARBA00022692"/>
    </source>
</evidence>
<feature type="transmembrane region" description="Helical" evidence="6">
    <location>
        <begin position="496"/>
        <end position="522"/>
    </location>
</feature>
<dbReference type="PANTHER" id="PTHR23502">
    <property type="entry name" value="MAJOR FACILITATOR SUPERFAMILY"/>
    <property type="match status" value="1"/>
</dbReference>
<name>B6QDT2_TALMQ</name>
<dbReference type="InterPro" id="IPR011701">
    <property type="entry name" value="MFS"/>
</dbReference>
<comment type="subcellular location">
    <subcellularLocation>
        <location evidence="1">Membrane</location>
        <topology evidence="1">Multi-pass membrane protein</topology>
    </subcellularLocation>
</comment>
<keyword evidence="3 6" id="KW-1133">Transmembrane helix</keyword>
<evidence type="ECO:0000256" key="3">
    <source>
        <dbReference type="ARBA" id="ARBA00022989"/>
    </source>
</evidence>
<keyword evidence="9" id="KW-1185">Reference proteome</keyword>
<dbReference type="Pfam" id="PF07690">
    <property type="entry name" value="MFS_1"/>
    <property type="match status" value="1"/>
</dbReference>
<reference evidence="9" key="1">
    <citation type="journal article" date="2015" name="Genome Announc.">
        <title>Genome sequence of the AIDS-associated pathogen Penicillium marneffei (ATCC18224) and its near taxonomic relative Talaromyces stipitatus (ATCC10500).</title>
        <authorList>
            <person name="Nierman W.C."/>
            <person name="Fedorova-Abrams N.D."/>
            <person name="Andrianopoulos A."/>
        </authorList>
    </citation>
    <scope>NUCLEOTIDE SEQUENCE [LARGE SCALE GENOMIC DNA]</scope>
    <source>
        <strain evidence="9">ATCC 18224 / CBS 334.59 / QM 7333</strain>
    </source>
</reference>
<feature type="transmembrane region" description="Helical" evidence="6">
    <location>
        <begin position="122"/>
        <end position="143"/>
    </location>
</feature>
<dbReference type="PROSITE" id="PS50850">
    <property type="entry name" value="MFS"/>
    <property type="match status" value="1"/>
</dbReference>
<gene>
    <name evidence="8" type="ORF">PMAA_088160</name>
</gene>
<dbReference type="VEuPathDB" id="FungiDB:PMAA_088160"/>
<feature type="transmembrane region" description="Helical" evidence="6">
    <location>
        <begin position="464"/>
        <end position="484"/>
    </location>
</feature>
<feature type="transmembrane region" description="Helical" evidence="6">
    <location>
        <begin position="393"/>
        <end position="416"/>
    </location>
</feature>
<sequence length="566" mass="62346">MLFTPTINFLTQTPTICLKSSDIYPRRSLIMEHNQSTSHSDETERLNKADAAFQSGDGNQNGPTPEVQGDITNERDVGLVEKGQKPLETSTRDDSQQDPKLVTWNGPDDPENPKNWPREKKWITMSLVSLFTFISPVSSTMIAPALTHISSDLHITAEFLSELTLSSFILAYAFGPLFLGPLSENYGRVIVLQVGYLFYLAFNIGCGFAQTTGQMIAFRFLSGIGGSVPLAIGGGVLGDTFRPEDRGTASAVYSMAPLLGPALGPIFGGFIAEKTTWRWVFYATSIAIVVLQIAGLFVLRETYPPHILKKRAKRIREETGDASYQTAEERQNKTLAQGLRTSLTRPFRLLFTQPIIQVLALYMAYVYGLQYLMLSTFPTLWTDPEYYGESIGIGGLNYISLGLGALLGSLVAARLNDRTYASLKARNNGVGRPEFRLPLLAITSICCPIGLFIYGWTAQTHQPWIAPNIGACIFGVANMMSFQCMQTYTVDTYTKFAASAMASVSVLRSICAFAFPLFAPYLYDTLHYGWGNSLLAFISIAIGFPAPIILWIFGERLRRASPYAAG</sequence>
<dbReference type="Proteomes" id="UP000001294">
    <property type="component" value="Unassembled WGS sequence"/>
</dbReference>
<feature type="compositionally biased region" description="Basic and acidic residues" evidence="5">
    <location>
        <begin position="72"/>
        <end position="97"/>
    </location>
</feature>
<dbReference type="PANTHER" id="PTHR23502:SF60">
    <property type="entry name" value="MAJOR FACILITATOR SUPERFAMILY (MFS) PROFILE DOMAIN-CONTAINING PROTEIN-RELATED"/>
    <property type="match status" value="1"/>
</dbReference>
<dbReference type="Gene3D" id="1.20.1250.20">
    <property type="entry name" value="MFS general substrate transporter like domains"/>
    <property type="match status" value="1"/>
</dbReference>
<keyword evidence="4 6" id="KW-0472">Membrane</keyword>
<dbReference type="SUPFAM" id="SSF103473">
    <property type="entry name" value="MFS general substrate transporter"/>
    <property type="match status" value="1"/>
</dbReference>
<feature type="transmembrane region" description="Helical" evidence="6">
    <location>
        <begin position="250"/>
        <end position="271"/>
    </location>
</feature>
<feature type="transmembrane region" description="Helical" evidence="6">
    <location>
        <begin position="437"/>
        <end position="458"/>
    </location>
</feature>
<dbReference type="AlphaFoldDB" id="B6QDT2"/>
<protein>
    <submittedName>
        <fullName evidence="8">MFS multidrug transporter, putative</fullName>
    </submittedName>
</protein>
<dbReference type="HOGENOM" id="CLU_008455_1_3_1"/>
<feature type="domain" description="Major facilitator superfamily (MFS) profile" evidence="7">
    <location>
        <begin position="124"/>
        <end position="558"/>
    </location>
</feature>
<dbReference type="EMBL" id="DS995901">
    <property type="protein sequence ID" value="EEA24842.1"/>
    <property type="molecule type" value="Genomic_DNA"/>
</dbReference>
<keyword evidence="2 6" id="KW-0812">Transmembrane</keyword>
<feature type="transmembrane region" description="Helical" evidence="6">
    <location>
        <begin position="534"/>
        <end position="553"/>
    </location>
</feature>
<evidence type="ECO:0000313" key="9">
    <source>
        <dbReference type="Proteomes" id="UP000001294"/>
    </source>
</evidence>
<dbReference type="PhylomeDB" id="B6QDT2"/>
<dbReference type="InterPro" id="IPR020846">
    <property type="entry name" value="MFS_dom"/>
</dbReference>
<feature type="transmembrane region" description="Helical" evidence="6">
    <location>
        <begin position="349"/>
        <end position="373"/>
    </location>
</feature>
<accession>B6QDT2</accession>
<feature type="transmembrane region" description="Helical" evidence="6">
    <location>
        <begin position="216"/>
        <end position="238"/>
    </location>
</feature>
<dbReference type="OrthoDB" id="6770063at2759"/>
<evidence type="ECO:0000256" key="4">
    <source>
        <dbReference type="ARBA" id="ARBA00023136"/>
    </source>
</evidence>